<name>A0A9P0QM61_9ASCO</name>
<keyword evidence="3" id="KW-1185">Reference proteome</keyword>
<accession>A0A9P0QM61</accession>
<dbReference type="AlphaFoldDB" id="A0A9P0QM61"/>
<reference evidence="2" key="1">
    <citation type="submission" date="2022-03" db="EMBL/GenBank/DDBJ databases">
        <authorList>
            <person name="Legras J.-L."/>
            <person name="Devillers H."/>
            <person name="Grondin C."/>
        </authorList>
    </citation>
    <scope>NUCLEOTIDE SEQUENCE</scope>
    <source>
        <strain evidence="2">CLIB 1423</strain>
    </source>
</reference>
<feature type="transmembrane region" description="Helical" evidence="1">
    <location>
        <begin position="432"/>
        <end position="455"/>
    </location>
</feature>
<keyword evidence="1" id="KW-0472">Membrane</keyword>
<proteinExistence type="predicted"/>
<feature type="transmembrane region" description="Helical" evidence="1">
    <location>
        <begin position="377"/>
        <end position="396"/>
    </location>
</feature>
<keyword evidence="1" id="KW-0812">Transmembrane</keyword>
<feature type="transmembrane region" description="Helical" evidence="1">
    <location>
        <begin position="326"/>
        <end position="348"/>
    </location>
</feature>
<dbReference type="EMBL" id="CAKXYY010000002">
    <property type="protein sequence ID" value="CAH2350950.1"/>
    <property type="molecule type" value="Genomic_DNA"/>
</dbReference>
<evidence type="ECO:0000256" key="1">
    <source>
        <dbReference type="SAM" id="Phobius"/>
    </source>
</evidence>
<gene>
    <name evidence="2" type="ORF">CLIB1423_02S08834</name>
</gene>
<feature type="transmembrane region" description="Helical" evidence="1">
    <location>
        <begin position="243"/>
        <end position="266"/>
    </location>
</feature>
<protein>
    <submittedName>
        <fullName evidence="2">Uncharacterized protein</fullName>
    </submittedName>
</protein>
<feature type="transmembrane region" description="Helical" evidence="1">
    <location>
        <begin position="287"/>
        <end position="304"/>
    </location>
</feature>
<evidence type="ECO:0000313" key="2">
    <source>
        <dbReference type="EMBL" id="CAH2350950.1"/>
    </source>
</evidence>
<organism evidence="2 3">
    <name type="scientific">[Candida] railenensis</name>
    <dbReference type="NCBI Taxonomy" id="45579"/>
    <lineage>
        <taxon>Eukaryota</taxon>
        <taxon>Fungi</taxon>
        <taxon>Dikarya</taxon>
        <taxon>Ascomycota</taxon>
        <taxon>Saccharomycotina</taxon>
        <taxon>Pichiomycetes</taxon>
        <taxon>Debaryomycetaceae</taxon>
        <taxon>Kurtzmaniella</taxon>
    </lineage>
</organism>
<sequence length="485" mass="54793">MGKELAFLGSELPGIESAGDLTFDNVVTCRAVKAIPGKDASITVKYQGGKQSIVPILIFRYIYIDKFDWIPDWDKFVASKDHGFLNEENAKFEVKPKEDGLVFLNSVVSAAEPEVKLNVTESGIYCLYARPAASDHEFTVSALAHNSYGYLIYPAYLVYTQLKYYIFLGLILFGLLFNYILRFKVGDDFTDLNSISIISKATLFYVLAPAIGISFLQMCGGFLANNFEFFSGHHPIVLMVPAWLQATYEIALRFFILLFSMGYGVIYCHGQDSQKYRRIPDNLWKRATTLLSINFVTYTVYVLMDKFFPLKEGVVTPSGIISGLELILRFAYLLFPMIWFVFTIIHYFRTKQTISKFPVTSNVDENDKLLGAFRKSISVIFILPMVVGILAGIITGKKLMADSILPPYGAEGRELDAFYAKLIESVFFNENFTYVMVWTSFLTVFATIGGIFAIWTKNNYGIILESKEDMFDQAPAYSDIDSVEP</sequence>
<feature type="transmembrane region" description="Helical" evidence="1">
    <location>
        <begin position="164"/>
        <end position="181"/>
    </location>
</feature>
<evidence type="ECO:0000313" key="3">
    <source>
        <dbReference type="Proteomes" id="UP000837801"/>
    </source>
</evidence>
<dbReference type="Proteomes" id="UP000837801">
    <property type="component" value="Unassembled WGS sequence"/>
</dbReference>
<dbReference type="OrthoDB" id="4022842at2759"/>
<keyword evidence="1" id="KW-1133">Transmembrane helix</keyword>
<comment type="caution">
    <text evidence="2">The sequence shown here is derived from an EMBL/GenBank/DDBJ whole genome shotgun (WGS) entry which is preliminary data.</text>
</comment>
<feature type="transmembrane region" description="Helical" evidence="1">
    <location>
        <begin position="202"/>
        <end position="223"/>
    </location>
</feature>